<dbReference type="InterPro" id="IPR052165">
    <property type="entry name" value="Membrane_assoc_protease"/>
</dbReference>
<feature type="transmembrane region" description="Helical" evidence="5">
    <location>
        <begin position="7"/>
        <end position="33"/>
    </location>
</feature>
<dbReference type="PANTHER" id="PTHR33507">
    <property type="entry name" value="INNER MEMBRANE PROTEIN YBBJ"/>
    <property type="match status" value="1"/>
</dbReference>
<dbReference type="EMBL" id="CP046244">
    <property type="protein sequence ID" value="QGP93625.1"/>
    <property type="molecule type" value="Genomic_DNA"/>
</dbReference>
<name>A0A6I5ZVA4_9FIRM</name>
<feature type="transmembrane region" description="Helical" evidence="5">
    <location>
        <begin position="45"/>
        <end position="67"/>
    </location>
</feature>
<keyword evidence="4 5" id="KW-0472">Membrane</keyword>
<feature type="domain" description="NfeD-like C-terminal" evidence="6">
    <location>
        <begin position="82"/>
        <end position="140"/>
    </location>
</feature>
<dbReference type="Gene3D" id="2.40.50.140">
    <property type="entry name" value="Nucleic acid-binding proteins"/>
    <property type="match status" value="1"/>
</dbReference>
<dbReference type="Pfam" id="PF01957">
    <property type="entry name" value="NfeD"/>
    <property type="match status" value="1"/>
</dbReference>
<reference evidence="7 8" key="1">
    <citation type="submission" date="2019-11" db="EMBL/GenBank/DDBJ databases">
        <title>Genome sequence of Moorella glycerini DSM11254.</title>
        <authorList>
            <person name="Poehlein A."/>
            <person name="Boeer T."/>
            <person name="Daniel R."/>
        </authorList>
    </citation>
    <scope>NUCLEOTIDE SEQUENCE [LARGE SCALE GENOMIC DNA]</scope>
    <source>
        <strain evidence="7 8">DSM 11254</strain>
    </source>
</reference>
<evidence type="ECO:0000256" key="2">
    <source>
        <dbReference type="ARBA" id="ARBA00022692"/>
    </source>
</evidence>
<dbReference type="Proteomes" id="UP000425916">
    <property type="component" value="Chromosome"/>
</dbReference>
<keyword evidence="2 5" id="KW-0812">Transmembrane</keyword>
<dbReference type="AlphaFoldDB" id="A0A6I5ZVA4"/>
<evidence type="ECO:0000313" key="7">
    <source>
        <dbReference type="EMBL" id="QGP93625.1"/>
    </source>
</evidence>
<keyword evidence="3 5" id="KW-1133">Transmembrane helix</keyword>
<dbReference type="RefSeq" id="WP_170291119.1">
    <property type="nucleotide sequence ID" value="NZ_CP046244.1"/>
</dbReference>
<evidence type="ECO:0000259" key="6">
    <source>
        <dbReference type="Pfam" id="PF01957"/>
    </source>
</evidence>
<organism evidence="7 8">
    <name type="scientific">Neomoorella glycerini</name>
    <dbReference type="NCBI Taxonomy" id="55779"/>
    <lineage>
        <taxon>Bacteria</taxon>
        <taxon>Bacillati</taxon>
        <taxon>Bacillota</taxon>
        <taxon>Clostridia</taxon>
        <taxon>Neomoorellales</taxon>
        <taxon>Neomoorellaceae</taxon>
        <taxon>Neomoorella</taxon>
    </lineage>
</organism>
<dbReference type="SUPFAM" id="SSF141322">
    <property type="entry name" value="NfeD domain-like"/>
    <property type="match status" value="1"/>
</dbReference>
<dbReference type="InterPro" id="IPR002810">
    <property type="entry name" value="NfeD-like_C"/>
</dbReference>
<keyword evidence="8" id="KW-1185">Reference proteome</keyword>
<evidence type="ECO:0000256" key="4">
    <source>
        <dbReference type="ARBA" id="ARBA00023136"/>
    </source>
</evidence>
<evidence type="ECO:0000256" key="1">
    <source>
        <dbReference type="ARBA" id="ARBA00004141"/>
    </source>
</evidence>
<comment type="subcellular location">
    <subcellularLocation>
        <location evidence="1">Membrane</location>
        <topology evidence="1">Multi-pass membrane protein</topology>
    </subcellularLocation>
</comment>
<evidence type="ECO:0000313" key="8">
    <source>
        <dbReference type="Proteomes" id="UP000425916"/>
    </source>
</evidence>
<sequence>MAWQVWVAIAIALIVAEIFSLTFYLILFAIGAFGAALVQALGLSLSYQVGIFVVISIILAVFVQPILKRTFVLNHQGRLSNAEALVGQRGYVTGEVTVDRVLVKVNGETWSARSLDGQTLAPGTPVQVVRVEGATLLVKRVQ</sequence>
<proteinExistence type="predicted"/>
<accession>A0A6I5ZVA4</accession>
<evidence type="ECO:0000256" key="3">
    <source>
        <dbReference type="ARBA" id="ARBA00022989"/>
    </source>
</evidence>
<protein>
    <recommendedName>
        <fullName evidence="6">NfeD-like C-terminal domain-containing protein</fullName>
    </recommendedName>
</protein>
<gene>
    <name evidence="7" type="ORF">MGLY_30450</name>
</gene>
<dbReference type="InterPro" id="IPR012340">
    <property type="entry name" value="NA-bd_OB-fold"/>
</dbReference>
<dbReference type="PANTHER" id="PTHR33507:SF3">
    <property type="entry name" value="INNER MEMBRANE PROTEIN YBBJ"/>
    <property type="match status" value="1"/>
</dbReference>
<evidence type="ECO:0000256" key="5">
    <source>
        <dbReference type="SAM" id="Phobius"/>
    </source>
</evidence>
<dbReference type="GO" id="GO:0005886">
    <property type="term" value="C:plasma membrane"/>
    <property type="evidence" value="ECO:0007669"/>
    <property type="project" value="TreeGrafter"/>
</dbReference>